<keyword evidence="2" id="KW-0732">Signal</keyword>
<feature type="transmembrane region" description="Helical" evidence="1">
    <location>
        <begin position="84"/>
        <end position="103"/>
    </location>
</feature>
<evidence type="ECO:0000313" key="4">
    <source>
        <dbReference type="Proteomes" id="UP000192257"/>
    </source>
</evidence>
<feature type="signal peptide" evidence="2">
    <location>
        <begin position="1"/>
        <end position="23"/>
    </location>
</feature>
<keyword evidence="4" id="KW-1185">Reference proteome</keyword>
<gene>
    <name evidence="3" type="ORF">TM35_000014740</name>
</gene>
<comment type="caution">
    <text evidence="3">The sequence shown here is derived from an EMBL/GenBank/DDBJ whole genome shotgun (WGS) entry which is preliminary data.</text>
</comment>
<keyword evidence="1" id="KW-0812">Transmembrane</keyword>
<dbReference type="AlphaFoldDB" id="A0A1X0P9I8"/>
<sequence length="155" mass="17079">MRTFLRYLGLLFILAVFIASGLQQIVNPSVGAALLAKSNFPQMLQMLGVQYRLRAVDYTAVIQATGAVFLGFSLFILLGVGRGFFAFMLALGTIVVTIAFHVNLENPRATTENDLFHVMKNLSITGALLFVAGSGHRSHNFSKAHREVLQEHKKK</sequence>
<proteinExistence type="predicted"/>
<dbReference type="GeneID" id="39980935"/>
<name>A0A1X0P9I8_9TRYP</name>
<feature type="chain" id="PRO_5012529729" evidence="2">
    <location>
        <begin position="24"/>
        <end position="155"/>
    </location>
</feature>
<protein>
    <submittedName>
        <fullName evidence="3">DoxX</fullName>
    </submittedName>
</protein>
<evidence type="ECO:0000313" key="3">
    <source>
        <dbReference type="EMBL" id="ORC93597.1"/>
    </source>
</evidence>
<dbReference type="OrthoDB" id="271906at2759"/>
<feature type="transmembrane region" description="Helical" evidence="1">
    <location>
        <begin position="55"/>
        <end position="77"/>
    </location>
</feature>
<keyword evidence="1" id="KW-0472">Membrane</keyword>
<feature type="transmembrane region" description="Helical" evidence="1">
    <location>
        <begin position="115"/>
        <end position="133"/>
    </location>
</feature>
<dbReference type="RefSeq" id="XP_028887663.1">
    <property type="nucleotide sequence ID" value="XM_029021155.1"/>
</dbReference>
<dbReference type="VEuPathDB" id="TriTrypDB:TM35_000014740"/>
<evidence type="ECO:0000256" key="1">
    <source>
        <dbReference type="SAM" id="Phobius"/>
    </source>
</evidence>
<organism evidence="3 4">
    <name type="scientific">Trypanosoma theileri</name>
    <dbReference type="NCBI Taxonomy" id="67003"/>
    <lineage>
        <taxon>Eukaryota</taxon>
        <taxon>Discoba</taxon>
        <taxon>Euglenozoa</taxon>
        <taxon>Kinetoplastea</taxon>
        <taxon>Metakinetoplastina</taxon>
        <taxon>Trypanosomatida</taxon>
        <taxon>Trypanosomatidae</taxon>
        <taxon>Trypanosoma</taxon>
    </lineage>
</organism>
<accession>A0A1X0P9I8</accession>
<dbReference type="Proteomes" id="UP000192257">
    <property type="component" value="Unassembled WGS sequence"/>
</dbReference>
<keyword evidence="1" id="KW-1133">Transmembrane helix</keyword>
<reference evidence="3 4" key="1">
    <citation type="submission" date="2017-03" db="EMBL/GenBank/DDBJ databases">
        <title>An alternative strategy for trypanosome survival in the mammalian bloodstream revealed through genome and transcriptome analysis of the ubiquitous bovine parasite Trypanosoma (Megatrypanum) theileri.</title>
        <authorList>
            <person name="Kelly S."/>
            <person name="Ivens A."/>
            <person name="Mott A."/>
            <person name="O'Neill E."/>
            <person name="Emms D."/>
            <person name="Macleod O."/>
            <person name="Voorheis P."/>
            <person name="Matthews J."/>
            <person name="Matthews K."/>
            <person name="Carrington M."/>
        </authorList>
    </citation>
    <scope>NUCLEOTIDE SEQUENCE [LARGE SCALE GENOMIC DNA]</scope>
    <source>
        <strain evidence="3">Edinburgh</strain>
    </source>
</reference>
<dbReference type="EMBL" id="NBCO01000001">
    <property type="protein sequence ID" value="ORC93597.1"/>
    <property type="molecule type" value="Genomic_DNA"/>
</dbReference>
<evidence type="ECO:0000256" key="2">
    <source>
        <dbReference type="SAM" id="SignalP"/>
    </source>
</evidence>